<comment type="cofactor">
    <cofactor evidence="1">
        <name>Mn(2+)</name>
        <dbReference type="ChEBI" id="CHEBI:29035"/>
    </cofactor>
</comment>
<evidence type="ECO:0000256" key="3">
    <source>
        <dbReference type="ARBA" id="ARBA00022723"/>
    </source>
</evidence>
<dbReference type="GO" id="GO:0010945">
    <property type="term" value="F:coenzyme A diphosphatase activity"/>
    <property type="evidence" value="ECO:0007669"/>
    <property type="project" value="InterPro"/>
</dbReference>
<reference evidence="8 9" key="1">
    <citation type="submission" date="2014-03" db="EMBL/GenBank/DDBJ databases">
        <authorList>
            <person name="Urmite Genomes U."/>
        </authorList>
    </citation>
    <scope>NUCLEOTIDE SEQUENCE [LARGE SCALE GENOMIC DNA]</scope>
    <source>
        <strain evidence="8 9">Vm-5</strain>
    </source>
</reference>
<keyword evidence="6" id="KW-0464">Manganese</keyword>
<evidence type="ECO:0000256" key="1">
    <source>
        <dbReference type="ARBA" id="ARBA00001936"/>
    </source>
</evidence>
<dbReference type="OrthoDB" id="9802805at2"/>
<dbReference type="CDD" id="cd03426">
    <property type="entry name" value="NUDIX_CoAse_Nudt7"/>
    <property type="match status" value="1"/>
</dbReference>
<dbReference type="InterPro" id="IPR045121">
    <property type="entry name" value="CoAse"/>
</dbReference>
<dbReference type="Proteomes" id="UP000028875">
    <property type="component" value="Unassembled WGS sequence"/>
</dbReference>
<dbReference type="InterPro" id="IPR000086">
    <property type="entry name" value="NUDIX_hydrolase_dom"/>
</dbReference>
<keyword evidence="5" id="KW-0460">Magnesium</keyword>
<dbReference type="PANTHER" id="PTHR12992">
    <property type="entry name" value="NUDIX HYDROLASE"/>
    <property type="match status" value="1"/>
</dbReference>
<comment type="cofactor">
    <cofactor evidence="2">
        <name>Mg(2+)</name>
        <dbReference type="ChEBI" id="CHEBI:18420"/>
    </cofactor>
</comment>
<feature type="domain" description="Nudix hydrolase" evidence="7">
    <location>
        <begin position="22"/>
        <end position="156"/>
    </location>
</feature>
<dbReference type="PANTHER" id="PTHR12992:SF11">
    <property type="entry name" value="MITOCHONDRIAL COENZYME A DIPHOSPHATASE NUDT8"/>
    <property type="match status" value="1"/>
</dbReference>
<evidence type="ECO:0000256" key="4">
    <source>
        <dbReference type="ARBA" id="ARBA00022801"/>
    </source>
</evidence>
<dbReference type="Gene3D" id="3.90.79.10">
    <property type="entry name" value="Nucleoside Triphosphate Pyrophosphohydrolase"/>
    <property type="match status" value="1"/>
</dbReference>
<proteinExistence type="predicted"/>
<keyword evidence="3" id="KW-0479">Metal-binding</keyword>
<protein>
    <submittedName>
        <fullName evidence="8">Putative NUDIX hydrolase</fullName>
    </submittedName>
</protein>
<dbReference type="PROSITE" id="PS51462">
    <property type="entry name" value="NUDIX"/>
    <property type="match status" value="1"/>
</dbReference>
<dbReference type="EMBL" id="CCDP010000001">
    <property type="protein sequence ID" value="CDQ38403.1"/>
    <property type="molecule type" value="Genomic_DNA"/>
</dbReference>
<dbReference type="RefSeq" id="WP_038242334.1">
    <property type="nucleotide sequence ID" value="NZ_BNER01000001.1"/>
</dbReference>
<comment type="caution">
    <text evidence="8">The sequence shown here is derived from an EMBL/GenBank/DDBJ whole genome shotgun (WGS) entry which is preliminary data.</text>
</comment>
<dbReference type="SUPFAM" id="SSF55811">
    <property type="entry name" value="Nudix"/>
    <property type="match status" value="1"/>
</dbReference>
<dbReference type="Pfam" id="PF00293">
    <property type="entry name" value="NUDIX"/>
    <property type="match status" value="1"/>
</dbReference>
<evidence type="ECO:0000256" key="6">
    <source>
        <dbReference type="ARBA" id="ARBA00023211"/>
    </source>
</evidence>
<dbReference type="eggNOG" id="COG0494">
    <property type="taxonomic scope" value="Bacteria"/>
</dbReference>
<evidence type="ECO:0000256" key="5">
    <source>
        <dbReference type="ARBA" id="ARBA00022842"/>
    </source>
</evidence>
<dbReference type="STRING" id="1462526.BN990_00673"/>
<keyword evidence="9" id="KW-1185">Reference proteome</keyword>
<keyword evidence="4 8" id="KW-0378">Hydrolase</keyword>
<dbReference type="InterPro" id="IPR015797">
    <property type="entry name" value="NUDIX_hydrolase-like_dom_sf"/>
</dbReference>
<dbReference type="AlphaFoldDB" id="A0A024Q7B1"/>
<evidence type="ECO:0000313" key="8">
    <source>
        <dbReference type="EMBL" id="CDQ38403.1"/>
    </source>
</evidence>
<evidence type="ECO:0000259" key="7">
    <source>
        <dbReference type="PROSITE" id="PS51462"/>
    </source>
</evidence>
<name>A0A024Q7B1_9BACI</name>
<dbReference type="GO" id="GO:0046872">
    <property type="term" value="F:metal ion binding"/>
    <property type="evidence" value="ECO:0007669"/>
    <property type="project" value="UniProtKB-KW"/>
</dbReference>
<accession>A0A024Q7B1</accession>
<organism evidence="8 9">
    <name type="scientific">Virgibacillus massiliensis</name>
    <dbReference type="NCBI Taxonomy" id="1462526"/>
    <lineage>
        <taxon>Bacteria</taxon>
        <taxon>Bacillati</taxon>
        <taxon>Bacillota</taxon>
        <taxon>Bacilli</taxon>
        <taxon>Bacillales</taxon>
        <taxon>Bacillaceae</taxon>
        <taxon>Virgibacillus</taxon>
    </lineage>
</organism>
<evidence type="ECO:0000313" key="9">
    <source>
        <dbReference type="Proteomes" id="UP000028875"/>
    </source>
</evidence>
<gene>
    <name evidence="8" type="ORF">BN990_00673</name>
</gene>
<sequence length="207" mass="24141">MKAPDVIAKLKDRTPTILGRENFHEFAILIPLVEINNETHLLFEVRSIHMRNQPGDICFPGGRLEQGDVDEKHGAIRETAEELGISEEQVESVIPLDYMVSDFGRIITPFVGTLRHPEEIVPNRDEVEEVFTVPLHYFLETKPEVYKVNFQVIPEDNFPYNLIQGGKKYEWRLRELDELFYQYQDKVIWGLTAKLLQHFVQLIYSEA</sequence>
<evidence type="ECO:0000256" key="2">
    <source>
        <dbReference type="ARBA" id="ARBA00001946"/>
    </source>
</evidence>
<reference evidence="9" key="2">
    <citation type="submission" date="2014-05" db="EMBL/GenBank/DDBJ databases">
        <title>Draft genome sequence of Virgibacillus massiliensis Vm-5.</title>
        <authorList>
            <person name="Khelaifia S."/>
            <person name="Croce O."/>
            <person name="Lagier J.C."/>
            <person name="Raoult D."/>
        </authorList>
    </citation>
    <scope>NUCLEOTIDE SEQUENCE [LARGE SCALE GENOMIC DNA]</scope>
    <source>
        <strain evidence="9">Vm-5</strain>
    </source>
</reference>